<gene>
    <name evidence="1" type="ORF">MEDL_5708</name>
</gene>
<evidence type="ECO:0000313" key="2">
    <source>
        <dbReference type="Proteomes" id="UP000683360"/>
    </source>
</evidence>
<name>A0A8S3Q8R7_MYTED</name>
<organism evidence="1 2">
    <name type="scientific">Mytilus edulis</name>
    <name type="common">Blue mussel</name>
    <dbReference type="NCBI Taxonomy" id="6550"/>
    <lineage>
        <taxon>Eukaryota</taxon>
        <taxon>Metazoa</taxon>
        <taxon>Spiralia</taxon>
        <taxon>Lophotrochozoa</taxon>
        <taxon>Mollusca</taxon>
        <taxon>Bivalvia</taxon>
        <taxon>Autobranchia</taxon>
        <taxon>Pteriomorphia</taxon>
        <taxon>Mytilida</taxon>
        <taxon>Mytiloidea</taxon>
        <taxon>Mytilidae</taxon>
        <taxon>Mytilinae</taxon>
        <taxon>Mytilus</taxon>
    </lineage>
</organism>
<reference evidence="1" key="1">
    <citation type="submission" date="2021-03" db="EMBL/GenBank/DDBJ databases">
        <authorList>
            <person name="Bekaert M."/>
        </authorList>
    </citation>
    <scope>NUCLEOTIDE SEQUENCE</scope>
</reference>
<accession>A0A8S3Q8R7</accession>
<protein>
    <submittedName>
        <fullName evidence="1">MCF2</fullName>
    </submittedName>
</protein>
<keyword evidence="2" id="KW-1185">Reference proteome</keyword>
<sequence>MLVTKDALYENVKFCKCLNECLQKLDHKLDVNMFLPVLVTDILEYFAFSEDLSCDNLKKVDSASSEIFTWLTRAVNMASKGICDLNTLASVAYIRKLLKNAVVVLKTWKFDCSNNLVFAQLINAVLYQKTDIGFPSLLSSELLHLFLKTVEHVSGQENMEKNLRKLDKTITVLQNIKWSNEIVEETPEAEERSRHSPTWNKLEMKDNKKVIKRTNTTGLFQLNFKQHESV</sequence>
<evidence type="ECO:0000313" key="1">
    <source>
        <dbReference type="EMBL" id="CAG2190395.1"/>
    </source>
</evidence>
<proteinExistence type="predicted"/>
<dbReference type="AlphaFoldDB" id="A0A8S3Q8R7"/>
<comment type="caution">
    <text evidence="1">The sequence shown here is derived from an EMBL/GenBank/DDBJ whole genome shotgun (WGS) entry which is preliminary data.</text>
</comment>
<dbReference type="EMBL" id="CAJPWZ010000328">
    <property type="protein sequence ID" value="CAG2190395.1"/>
    <property type="molecule type" value="Genomic_DNA"/>
</dbReference>
<dbReference type="Proteomes" id="UP000683360">
    <property type="component" value="Unassembled WGS sequence"/>
</dbReference>